<dbReference type="GeneTree" id="ENSGT00940000166567"/>
<reference evidence="17" key="2">
    <citation type="submission" date="2025-09" db="UniProtKB">
        <authorList>
            <consortium name="Ensembl"/>
        </authorList>
    </citation>
    <scope>IDENTIFICATION</scope>
</reference>
<dbReference type="Gene3D" id="2.60.220.50">
    <property type="match status" value="1"/>
</dbReference>
<dbReference type="AlphaFoldDB" id="A0A3B3RHB5"/>
<dbReference type="GO" id="GO:0007166">
    <property type="term" value="P:cell surface receptor signaling pathway"/>
    <property type="evidence" value="ECO:0007669"/>
    <property type="project" value="InterPro"/>
</dbReference>
<dbReference type="KEGG" id="pki:111847021"/>
<evidence type="ECO:0000256" key="13">
    <source>
        <dbReference type="SAM" id="Phobius"/>
    </source>
</evidence>
<comment type="subcellular location">
    <subcellularLocation>
        <location evidence="1">Cell membrane</location>
        <topology evidence="1">Multi-pass membrane protein</topology>
    </subcellularLocation>
</comment>
<evidence type="ECO:0000256" key="4">
    <source>
        <dbReference type="ARBA" id="ARBA00022729"/>
    </source>
</evidence>
<organism evidence="17 18">
    <name type="scientific">Paramormyrops kingsleyae</name>
    <dbReference type="NCBI Taxonomy" id="1676925"/>
    <lineage>
        <taxon>Eukaryota</taxon>
        <taxon>Metazoa</taxon>
        <taxon>Chordata</taxon>
        <taxon>Craniata</taxon>
        <taxon>Vertebrata</taxon>
        <taxon>Euteleostomi</taxon>
        <taxon>Actinopterygii</taxon>
        <taxon>Neopterygii</taxon>
        <taxon>Teleostei</taxon>
        <taxon>Osteoglossocephala</taxon>
        <taxon>Osteoglossomorpha</taxon>
        <taxon>Osteoglossiformes</taxon>
        <taxon>Mormyridae</taxon>
        <taxon>Paramormyrops</taxon>
    </lineage>
</organism>
<dbReference type="Proteomes" id="UP000261540">
    <property type="component" value="Unplaced"/>
</dbReference>
<evidence type="ECO:0000259" key="15">
    <source>
        <dbReference type="PROSITE" id="PS50221"/>
    </source>
</evidence>
<dbReference type="InterPro" id="IPR046338">
    <property type="entry name" value="GAIN_dom_sf"/>
</dbReference>
<feature type="transmembrane region" description="Helical" evidence="13">
    <location>
        <begin position="269"/>
        <end position="287"/>
    </location>
</feature>
<evidence type="ECO:0000256" key="3">
    <source>
        <dbReference type="ARBA" id="ARBA00022692"/>
    </source>
</evidence>
<proteinExistence type="predicted"/>
<dbReference type="Gene3D" id="1.20.1070.10">
    <property type="entry name" value="Rhodopsin 7-helix transmembrane proteins"/>
    <property type="match status" value="1"/>
</dbReference>
<dbReference type="SMART" id="SM00303">
    <property type="entry name" value="GPS"/>
    <property type="match status" value="1"/>
</dbReference>
<evidence type="ECO:0000256" key="12">
    <source>
        <dbReference type="SAM" id="MobiDB-lite"/>
    </source>
</evidence>
<keyword evidence="4 14" id="KW-0732">Signal</keyword>
<feature type="transmembrane region" description="Helical" evidence="13">
    <location>
        <begin position="228"/>
        <end position="249"/>
    </location>
</feature>
<evidence type="ECO:0000256" key="7">
    <source>
        <dbReference type="ARBA" id="ARBA00023136"/>
    </source>
</evidence>
<evidence type="ECO:0000256" key="14">
    <source>
        <dbReference type="SAM" id="SignalP"/>
    </source>
</evidence>
<dbReference type="PRINTS" id="PR01422">
    <property type="entry name" value="GPR56ORPHANR"/>
</dbReference>
<dbReference type="PANTHER" id="PTHR12011">
    <property type="entry name" value="ADHESION G-PROTEIN COUPLED RECEPTOR"/>
    <property type="match status" value="1"/>
</dbReference>
<dbReference type="InterPro" id="IPR000203">
    <property type="entry name" value="GPS"/>
</dbReference>
<feature type="transmembrane region" description="Helical" evidence="13">
    <location>
        <begin position="396"/>
        <end position="416"/>
    </location>
</feature>
<dbReference type="GO" id="GO:0005886">
    <property type="term" value="C:plasma membrane"/>
    <property type="evidence" value="ECO:0007669"/>
    <property type="project" value="UniProtKB-SubCell"/>
</dbReference>
<keyword evidence="6" id="KW-0297">G-protein coupled receptor</keyword>
<dbReference type="PROSITE" id="PS50221">
    <property type="entry name" value="GAIN_B"/>
    <property type="match status" value="1"/>
</dbReference>
<evidence type="ECO:0000256" key="10">
    <source>
        <dbReference type="ARBA" id="ARBA00023180"/>
    </source>
</evidence>
<dbReference type="Pfam" id="PF00002">
    <property type="entry name" value="7tm_2"/>
    <property type="match status" value="1"/>
</dbReference>
<feature type="domain" description="GAIN-B" evidence="15">
    <location>
        <begin position="58"/>
        <end position="219"/>
    </location>
</feature>
<keyword evidence="2" id="KW-1003">Cell membrane</keyword>
<feature type="chain" id="PRO_5017283934" evidence="14">
    <location>
        <begin position="24"/>
        <end position="512"/>
    </location>
</feature>
<feature type="transmembrane region" description="Helical" evidence="13">
    <location>
        <begin position="340"/>
        <end position="362"/>
    </location>
</feature>
<accession>A0A3B3RHB5</accession>
<dbReference type="GO" id="GO:0007189">
    <property type="term" value="P:adenylate cyclase-activating G protein-coupled receptor signaling pathway"/>
    <property type="evidence" value="ECO:0007669"/>
    <property type="project" value="TreeGrafter"/>
</dbReference>
<evidence type="ECO:0000313" key="18">
    <source>
        <dbReference type="Proteomes" id="UP000261540"/>
    </source>
</evidence>
<dbReference type="PRINTS" id="PR00249">
    <property type="entry name" value="GPCRSECRETIN"/>
</dbReference>
<protein>
    <submittedName>
        <fullName evidence="17">Adhesion G-protein coupled receptor G1-like</fullName>
    </submittedName>
</protein>
<keyword evidence="5 13" id="KW-1133">Transmembrane helix</keyword>
<evidence type="ECO:0000256" key="11">
    <source>
        <dbReference type="ARBA" id="ARBA00023224"/>
    </source>
</evidence>
<evidence type="ECO:0000256" key="9">
    <source>
        <dbReference type="ARBA" id="ARBA00023170"/>
    </source>
</evidence>
<evidence type="ECO:0000256" key="6">
    <source>
        <dbReference type="ARBA" id="ARBA00023040"/>
    </source>
</evidence>
<evidence type="ECO:0000313" key="17">
    <source>
        <dbReference type="Ensembl" id="ENSPKIP00000017824.1"/>
    </source>
</evidence>
<feature type="transmembrane region" description="Helical" evidence="13">
    <location>
        <begin position="464"/>
        <end position="485"/>
    </location>
</feature>
<feature type="transmembrane region" description="Helical" evidence="13">
    <location>
        <begin position="437"/>
        <end position="458"/>
    </location>
</feature>
<evidence type="ECO:0000256" key="5">
    <source>
        <dbReference type="ARBA" id="ARBA00022989"/>
    </source>
</evidence>
<feature type="transmembrane region" description="Helical" evidence="13">
    <location>
        <begin position="307"/>
        <end position="328"/>
    </location>
</feature>
<dbReference type="InterPro" id="IPR057244">
    <property type="entry name" value="GAIN_B"/>
</dbReference>
<keyword evidence="3 13" id="KW-0812">Transmembrane</keyword>
<feature type="region of interest" description="Disordered" evidence="12">
    <location>
        <begin position="493"/>
        <end position="512"/>
    </location>
</feature>
<sequence>MEQHLRLILLLLFLFSSIIYTLPEPCNNVMPYCEANKTLPWMRKGCRNSFRCYEEYIATCTIGRGRTFPRIRGILDAYIRDFDSAEEVTKHTIGGPSIHVPSRVMNRSWTPGKRVAVMLFNSTLFEGVNDSEFLGNHVISVKVGHTSLHNLPEPVTLTFKHDQKDLLGSCKFWEEAKGTDNAGRWSTRGCSTNRTDGEFICSCDHLSFFAVLVNTGNISDAHARSLSYITYLGCGLSILCTSIAIIMYICMRRSPSKAGREEHSMGLHLHLMGALLLLHSCFLLSAWQAERDKEDTRACLALGLLLHWALLATFTWMGLESFHLYLLLVRVFNIYIRKYLLKLSFVGWGVPTITVAICALIQPYGLHRFQSEDNTHTRTYTKICWITDTTVRLVTVTAYLSLVFLVGAAMLGIVVIKLRRKEHRGTAAQKRHIGRNCLTLLCLSCILGVPWGLAFTTYGPLTLVGLYFFTIANAFQGVYLFLWFLSLTYKSHASSTGTNQSTRKTDISLGQL</sequence>
<evidence type="ECO:0000256" key="8">
    <source>
        <dbReference type="ARBA" id="ARBA00023157"/>
    </source>
</evidence>
<dbReference type="GO" id="GO:0004930">
    <property type="term" value="F:G protein-coupled receptor activity"/>
    <property type="evidence" value="ECO:0007669"/>
    <property type="project" value="UniProtKB-KW"/>
</dbReference>
<dbReference type="STRING" id="1676925.ENSPKIP00000017824"/>
<keyword evidence="7 13" id="KW-0472">Membrane</keyword>
<dbReference type="Ensembl" id="ENSPKIT00000042343.1">
    <property type="protein sequence ID" value="ENSPKIP00000017824.1"/>
    <property type="gene ID" value="ENSPKIG00000003570.1"/>
</dbReference>
<evidence type="ECO:0000256" key="2">
    <source>
        <dbReference type="ARBA" id="ARBA00022475"/>
    </source>
</evidence>
<evidence type="ECO:0000259" key="16">
    <source>
        <dbReference type="PROSITE" id="PS50261"/>
    </source>
</evidence>
<keyword evidence="11" id="KW-0807">Transducer</keyword>
<dbReference type="PROSITE" id="PS50261">
    <property type="entry name" value="G_PROTEIN_RECEP_F2_4"/>
    <property type="match status" value="1"/>
</dbReference>
<dbReference type="PANTHER" id="PTHR12011:SF285">
    <property type="entry name" value="ADHESION G PROTEIN-COUPLED RECEPTOR G3"/>
    <property type="match status" value="1"/>
</dbReference>
<keyword evidence="8" id="KW-1015">Disulfide bond</keyword>
<dbReference type="Pfam" id="PF01825">
    <property type="entry name" value="GPS"/>
    <property type="match status" value="1"/>
</dbReference>
<feature type="domain" description="G-protein coupled receptors family 2 profile 2" evidence="16">
    <location>
        <begin position="226"/>
        <end position="488"/>
    </location>
</feature>
<reference evidence="17" key="1">
    <citation type="submission" date="2025-08" db="UniProtKB">
        <authorList>
            <consortium name="Ensembl"/>
        </authorList>
    </citation>
    <scope>IDENTIFICATION</scope>
</reference>
<dbReference type="InterPro" id="IPR000832">
    <property type="entry name" value="GPCR_2_secretin-like"/>
</dbReference>
<keyword evidence="10" id="KW-0325">Glycoprotein</keyword>
<feature type="signal peptide" evidence="14">
    <location>
        <begin position="1"/>
        <end position="23"/>
    </location>
</feature>
<dbReference type="InterPro" id="IPR017981">
    <property type="entry name" value="GPCR_2-like_7TM"/>
</dbReference>
<dbReference type="OrthoDB" id="6134459at2759"/>
<name>A0A3B3RHB5_9TELE</name>
<evidence type="ECO:0000256" key="1">
    <source>
        <dbReference type="ARBA" id="ARBA00004651"/>
    </source>
</evidence>
<keyword evidence="18" id="KW-1185">Reference proteome</keyword>
<dbReference type="InterPro" id="IPR003910">
    <property type="entry name" value="GPR1/GPR3/GPR5"/>
</dbReference>
<keyword evidence="9" id="KW-0675">Receptor</keyword>